<protein>
    <recommendedName>
        <fullName evidence="10">Mitochondrial glycine transporter</fullName>
    </recommendedName>
    <alternativeName>
        <fullName evidence="10">Solute carrier family 25 member 38 homolog</fullName>
    </alternativeName>
</protein>
<keyword evidence="7 10" id="KW-0496">Mitochondrion</keyword>
<dbReference type="Proteomes" id="UP000684084">
    <property type="component" value="Unassembled WGS sequence"/>
</dbReference>
<reference evidence="12" key="5">
    <citation type="submission" date="2020-05" db="EMBL/GenBank/DDBJ databases">
        <authorList>
            <person name="Rincon C."/>
            <person name="Sanders R I."/>
            <person name="Robbins C."/>
            <person name="Chaturvedi A."/>
        </authorList>
    </citation>
    <scope>NUCLEOTIDE SEQUENCE</scope>
    <source>
        <strain evidence="12">CHB12</strain>
    </source>
</reference>
<reference evidence="13 17" key="2">
    <citation type="submission" date="2017-09" db="EMBL/GenBank/DDBJ databases">
        <title>Extensive intraspecific genome diversity in a model arbuscular mycorrhizal fungus.</title>
        <authorList>
            <person name="Chen E.C."/>
            <person name="Morin E."/>
            <person name="Beaudet D."/>
            <person name="Noel J."/>
            <person name="Ndikumana S."/>
            <person name="Charron P."/>
            <person name="St-Onge C."/>
            <person name="Giorgi J."/>
            <person name="Grigoriev I.V."/>
            <person name="Roux C."/>
            <person name="Martin F.M."/>
            <person name="Corradi N."/>
        </authorList>
    </citation>
    <scope>NUCLEOTIDE SEQUENCE [LARGE SCALE GENOMIC DNA]</scope>
    <source>
        <strain evidence="13 17">A5</strain>
    </source>
</reference>
<reference evidence="14 16" key="4">
    <citation type="submission" date="2017-10" db="EMBL/GenBank/DDBJ databases">
        <title>Genome analyses suggest a sexual origin of heterokaryosis in a supposedly ancient asexual fungus.</title>
        <authorList>
            <person name="Corradi N."/>
            <person name="Sedzielewska K."/>
            <person name="Noel J."/>
            <person name="Charron P."/>
            <person name="Farinelli L."/>
            <person name="Marton T."/>
            <person name="Kruger M."/>
            <person name="Pelin A."/>
            <person name="Brachmann A."/>
            <person name="Corradi N."/>
        </authorList>
    </citation>
    <scope>NUCLEOTIDE SEQUENCE [LARGE SCALE GENOMIC DNA]</scope>
    <source>
        <strain evidence="14 16">A1</strain>
    </source>
</reference>
<dbReference type="PANTHER" id="PTHR46181">
    <property type="entry name" value="MITOCHONDRIAL GLYCINE TRANSPORTER"/>
    <property type="match status" value="1"/>
</dbReference>
<dbReference type="Gene3D" id="1.50.40.10">
    <property type="entry name" value="Mitochondrial carrier domain"/>
    <property type="match status" value="1"/>
</dbReference>
<evidence type="ECO:0000313" key="18">
    <source>
        <dbReference type="Proteomes" id="UP000233469"/>
    </source>
</evidence>
<evidence type="ECO:0000256" key="1">
    <source>
        <dbReference type="ARBA" id="ARBA00004225"/>
    </source>
</evidence>
<dbReference type="PROSITE" id="PS51257">
    <property type="entry name" value="PROKAR_LIPOPROTEIN"/>
    <property type="match status" value="1"/>
</dbReference>
<feature type="repeat" description="Solcar" evidence="11">
    <location>
        <begin position="6"/>
        <end position="99"/>
    </location>
</feature>
<feature type="repeat" description="Solcar" evidence="11">
    <location>
        <begin position="213"/>
        <end position="297"/>
    </location>
</feature>
<dbReference type="HAMAP" id="MF_03064">
    <property type="entry name" value="SLC25A38"/>
    <property type="match status" value="1"/>
</dbReference>
<comment type="subcellular location">
    <subcellularLocation>
        <location evidence="10">Mitochondrion inner membrane</location>
        <topology evidence="10">Multi-pass membrane protein</topology>
    </subcellularLocation>
    <subcellularLocation>
        <location evidence="1">Mitochondrion membrane</location>
        <topology evidence="1">Multi-pass membrane protein</topology>
    </subcellularLocation>
</comment>
<dbReference type="Pfam" id="PF00153">
    <property type="entry name" value="Mito_carr"/>
    <property type="match status" value="3"/>
</dbReference>
<dbReference type="GO" id="GO:0015187">
    <property type="term" value="F:glycine transmembrane transporter activity"/>
    <property type="evidence" value="ECO:0007669"/>
    <property type="project" value="UniProtKB-UniRule"/>
</dbReference>
<comment type="similarity">
    <text evidence="10">Belongs to the mitochondrial carrier (TC 2.A.29) family. SLC25A38 subfamily.</text>
</comment>
<dbReference type="GO" id="GO:0005743">
    <property type="term" value="C:mitochondrial inner membrane"/>
    <property type="evidence" value="ECO:0007669"/>
    <property type="project" value="UniProtKB-SubCell"/>
</dbReference>
<comment type="catalytic activity">
    <reaction evidence="9 10">
        <text>glycine(in) = glycine(out)</text>
        <dbReference type="Rhea" id="RHEA:70715"/>
        <dbReference type="ChEBI" id="CHEBI:57305"/>
    </reaction>
</comment>
<evidence type="ECO:0000256" key="8">
    <source>
        <dbReference type="ARBA" id="ARBA00023136"/>
    </source>
</evidence>
<evidence type="ECO:0000313" key="16">
    <source>
        <dbReference type="Proteomes" id="UP000232688"/>
    </source>
</evidence>
<organism evidence="13 17">
    <name type="scientific">Rhizophagus irregularis</name>
    <dbReference type="NCBI Taxonomy" id="588596"/>
    <lineage>
        <taxon>Eukaryota</taxon>
        <taxon>Fungi</taxon>
        <taxon>Fungi incertae sedis</taxon>
        <taxon>Mucoromycota</taxon>
        <taxon>Glomeromycotina</taxon>
        <taxon>Glomeromycetes</taxon>
        <taxon>Glomerales</taxon>
        <taxon>Glomeraceae</taxon>
        <taxon>Rhizophagus</taxon>
    </lineage>
</organism>
<dbReference type="Proteomes" id="UP000232688">
    <property type="component" value="Unassembled WGS sequence"/>
</dbReference>
<dbReference type="VEuPathDB" id="FungiDB:FUN_018660"/>
<evidence type="ECO:0000313" key="14">
    <source>
        <dbReference type="EMBL" id="PKC69811.1"/>
    </source>
</evidence>
<gene>
    <name evidence="12" type="ORF">CHRIB12_LOCUS14197</name>
    <name evidence="14" type="ORF">RhiirA1_415174</name>
    <name evidence="13" type="ORF">RhiirA5_276491</name>
    <name evidence="15" type="ORF">RhiirC2_745027</name>
</gene>
<reference evidence="17 18" key="1">
    <citation type="submission" date="2016-04" db="EMBL/GenBank/DDBJ databases">
        <title>Genome analyses suggest a sexual origin of heterokaryosis in a supposedly ancient asexual fungus.</title>
        <authorList>
            <person name="Ropars J."/>
            <person name="Sedzielewska K."/>
            <person name="Noel J."/>
            <person name="Charron P."/>
            <person name="Farinelli L."/>
            <person name="Marton T."/>
            <person name="Kruger M."/>
            <person name="Pelin A."/>
            <person name="Brachmann A."/>
            <person name="Corradi N."/>
        </authorList>
    </citation>
    <scope>NUCLEOTIDE SEQUENCE [LARGE SCALE GENOMIC DNA]</scope>
    <source>
        <strain evidence="13 17">A5</strain>
        <strain evidence="15 18">C2</strain>
    </source>
</reference>
<dbReference type="OrthoDB" id="1924968at2759"/>
<dbReference type="GO" id="GO:1904983">
    <property type="term" value="P:glycine import into mitochondrion"/>
    <property type="evidence" value="ECO:0007669"/>
    <property type="project" value="UniProtKB-UniRule"/>
</dbReference>
<dbReference type="EMBL" id="CAGKOT010000032">
    <property type="protein sequence ID" value="CAB5373865.1"/>
    <property type="molecule type" value="Genomic_DNA"/>
</dbReference>
<evidence type="ECO:0000313" key="15">
    <source>
        <dbReference type="EMBL" id="PKK71239.1"/>
    </source>
</evidence>
<evidence type="ECO:0000256" key="5">
    <source>
        <dbReference type="ARBA" id="ARBA00022792"/>
    </source>
</evidence>
<evidence type="ECO:0000256" key="3">
    <source>
        <dbReference type="ARBA" id="ARBA00022692"/>
    </source>
</evidence>
<sequence length="306" mass="34751">MGTKNQDPIVHLASGAVSGLASCVLLQPFDLVKTRIQQQRQHHKNDGRKSLNSTVLRTVKDIIEKDNISGLWKGTVPTILRNVPGSALYFFTLSEIRHIFSLRHQRNISQNSTKSSLPVLSNRDNLISGMVARGSIGFITMPITIIKVRYESNLYNYKSIWGAFTSILRHEGIKGLFYGYGATVIRDAPYAGLYLLFYERWKLLMSANSFTIASPIIHMTSAIIAGLSATTITHPFDMLKTRVQLKPQNYPNIWIGALKIFKEEGFLRFFDGLSLRLGRKTTQAAINWTIYEALVTWFQQRRKEIR</sequence>
<evidence type="ECO:0000313" key="17">
    <source>
        <dbReference type="Proteomes" id="UP000232722"/>
    </source>
</evidence>
<dbReference type="PROSITE" id="PS50920">
    <property type="entry name" value="SOLCAR"/>
    <property type="match status" value="3"/>
</dbReference>
<dbReference type="SUPFAM" id="SSF103506">
    <property type="entry name" value="Mitochondrial carrier"/>
    <property type="match status" value="1"/>
</dbReference>
<dbReference type="InterPro" id="IPR030847">
    <property type="entry name" value="Hem25/SLC25A38"/>
</dbReference>
<accession>A0A2I1ENR2</accession>
<keyword evidence="4 10" id="KW-0677">Repeat</keyword>
<dbReference type="Proteomes" id="UP000232722">
    <property type="component" value="Unassembled WGS sequence"/>
</dbReference>
<dbReference type="PRINTS" id="PR00926">
    <property type="entry name" value="MITOCARRIER"/>
</dbReference>
<dbReference type="InterPro" id="IPR002067">
    <property type="entry name" value="MCP"/>
</dbReference>
<keyword evidence="2 10" id="KW-0813">Transport</keyword>
<proteinExistence type="inferred from homology"/>
<evidence type="ECO:0000256" key="6">
    <source>
        <dbReference type="ARBA" id="ARBA00022989"/>
    </source>
</evidence>
<dbReference type="InterPro" id="IPR023395">
    <property type="entry name" value="MCP_dom_sf"/>
</dbReference>
<evidence type="ECO:0000313" key="13">
    <source>
        <dbReference type="EMBL" id="PKC04818.1"/>
    </source>
</evidence>
<evidence type="ECO:0000256" key="9">
    <source>
        <dbReference type="ARBA" id="ARBA00034060"/>
    </source>
</evidence>
<keyword evidence="5 10" id="KW-0999">Mitochondrion inner membrane</keyword>
<name>A0A2I1ENR2_9GLOM</name>
<dbReference type="Proteomes" id="UP000233469">
    <property type="component" value="Unassembled WGS sequence"/>
</dbReference>
<reference evidence="16 18" key="3">
    <citation type="submission" date="2017-10" db="EMBL/GenBank/DDBJ databases">
        <title>Extensive intraspecific genome diversity in a model arbuscular mycorrhizal fungus.</title>
        <authorList>
            <person name="Chen E.C.H."/>
            <person name="Morin E."/>
            <person name="Baudet D."/>
            <person name="Noel J."/>
            <person name="Ndikumana S."/>
            <person name="Charron P."/>
            <person name="St-Onge C."/>
            <person name="Giorgi J."/>
            <person name="Grigoriev I.V."/>
            <person name="Roux C."/>
            <person name="Martin F.M."/>
            <person name="Corradi N."/>
        </authorList>
    </citation>
    <scope>NUCLEOTIDE SEQUENCE [LARGE SCALE GENOMIC DNA]</scope>
    <source>
        <strain evidence="14 16">A1</strain>
        <strain evidence="15 18">C2</strain>
    </source>
</reference>
<feature type="repeat" description="Solcar" evidence="11">
    <location>
        <begin position="120"/>
        <end position="204"/>
    </location>
</feature>
<evidence type="ECO:0000256" key="11">
    <source>
        <dbReference type="PROSITE-ProRule" id="PRU00282"/>
    </source>
</evidence>
<dbReference type="VEuPathDB" id="FungiDB:RhiirA1_415174"/>
<dbReference type="InterPro" id="IPR018108">
    <property type="entry name" value="MCP_transmembrane"/>
</dbReference>
<dbReference type="SMR" id="A0A2I1ENR2"/>
<keyword evidence="6 10" id="KW-1133">Transmembrane helix</keyword>
<evidence type="ECO:0000256" key="10">
    <source>
        <dbReference type="HAMAP-Rule" id="MF_03064"/>
    </source>
</evidence>
<evidence type="ECO:0000256" key="2">
    <source>
        <dbReference type="ARBA" id="ARBA00022448"/>
    </source>
</evidence>
<comment type="caution">
    <text evidence="13">The sequence shown here is derived from an EMBL/GenBank/DDBJ whole genome shotgun (WGS) entry which is preliminary data.</text>
</comment>
<dbReference type="AlphaFoldDB" id="A0A2I1ENR2"/>
<dbReference type="PANTHER" id="PTHR46181:SF3">
    <property type="entry name" value="MITOCHONDRIAL GLYCINE TRANSPORTER"/>
    <property type="match status" value="1"/>
</dbReference>
<dbReference type="EMBL" id="LLXH01000258">
    <property type="protein sequence ID" value="PKC69811.1"/>
    <property type="molecule type" value="Genomic_DNA"/>
</dbReference>
<dbReference type="EMBL" id="LLXJ01000953">
    <property type="protein sequence ID" value="PKC04818.1"/>
    <property type="molecule type" value="Genomic_DNA"/>
</dbReference>
<comment type="function">
    <text evidence="10">Mitochondrial glycine transporter that imports glycine into the mitochondrial matrix. Plays an important role in providing glycine for the first enzymatic step in heme biosynthesis, the condensation of glycine with succinyl-CoA to produce 5-aminolevulinate (ALA) in the miochondrial matrix.</text>
</comment>
<evidence type="ECO:0000256" key="7">
    <source>
        <dbReference type="ARBA" id="ARBA00023128"/>
    </source>
</evidence>
<dbReference type="VEuPathDB" id="FungiDB:RhiirFUN_015093"/>
<keyword evidence="8 10" id="KW-0472">Membrane</keyword>
<evidence type="ECO:0000313" key="12">
    <source>
        <dbReference type="EMBL" id="CAB5373865.1"/>
    </source>
</evidence>
<keyword evidence="3 10" id="KW-0812">Transmembrane</keyword>
<dbReference type="EMBL" id="LLXL01000538">
    <property type="protein sequence ID" value="PKK71239.1"/>
    <property type="molecule type" value="Genomic_DNA"/>
</dbReference>
<evidence type="ECO:0000256" key="4">
    <source>
        <dbReference type="ARBA" id="ARBA00022737"/>
    </source>
</evidence>